<reference evidence="1 2" key="1">
    <citation type="submission" date="2014-04" db="EMBL/GenBank/DDBJ databases">
        <authorList>
            <consortium name="DOE Joint Genome Institute"/>
            <person name="Kuo A."/>
            <person name="Tarkka M."/>
            <person name="Buscot F."/>
            <person name="Kohler A."/>
            <person name="Nagy L.G."/>
            <person name="Floudas D."/>
            <person name="Copeland A."/>
            <person name="Barry K.W."/>
            <person name="Cichocki N."/>
            <person name="Veneault-Fourrey C."/>
            <person name="LaButti K."/>
            <person name="Lindquist E.A."/>
            <person name="Lipzen A."/>
            <person name="Lundell T."/>
            <person name="Morin E."/>
            <person name="Murat C."/>
            <person name="Sun H."/>
            <person name="Tunlid A."/>
            <person name="Henrissat B."/>
            <person name="Grigoriev I.V."/>
            <person name="Hibbett D.S."/>
            <person name="Martin F."/>
            <person name="Nordberg H.P."/>
            <person name="Cantor M.N."/>
            <person name="Hua S.X."/>
        </authorList>
    </citation>
    <scope>NUCLEOTIDE SEQUENCE [LARGE SCALE GENOMIC DNA]</scope>
    <source>
        <strain evidence="1 2">F 1598</strain>
    </source>
</reference>
<reference evidence="2" key="2">
    <citation type="submission" date="2015-01" db="EMBL/GenBank/DDBJ databases">
        <title>Evolutionary Origins and Diversification of the Mycorrhizal Mutualists.</title>
        <authorList>
            <consortium name="DOE Joint Genome Institute"/>
            <consortium name="Mycorrhizal Genomics Consortium"/>
            <person name="Kohler A."/>
            <person name="Kuo A."/>
            <person name="Nagy L.G."/>
            <person name="Floudas D."/>
            <person name="Copeland A."/>
            <person name="Barry K.W."/>
            <person name="Cichocki N."/>
            <person name="Veneault-Fourrey C."/>
            <person name="LaButti K."/>
            <person name="Lindquist E.A."/>
            <person name="Lipzen A."/>
            <person name="Lundell T."/>
            <person name="Morin E."/>
            <person name="Murat C."/>
            <person name="Riley R."/>
            <person name="Ohm R."/>
            <person name="Sun H."/>
            <person name="Tunlid A."/>
            <person name="Henrissat B."/>
            <person name="Grigoriev I.V."/>
            <person name="Hibbett D.S."/>
            <person name="Martin F."/>
        </authorList>
    </citation>
    <scope>NUCLEOTIDE SEQUENCE [LARGE SCALE GENOMIC DNA]</scope>
    <source>
        <strain evidence="2">F 1598</strain>
    </source>
</reference>
<keyword evidence="2" id="KW-1185">Reference proteome</keyword>
<dbReference type="InParanoid" id="A0A0C3F9K9"/>
<dbReference type="HOGENOM" id="CLU_2961667_0_0_1"/>
<proteinExistence type="predicted"/>
<sequence>MYRTEMSHLQTATKEHRAMWMSIHSASLDCSLAHQVTCLQLLDSGRNLRTRNWPDLHHY</sequence>
<accession>A0A0C3F9K9</accession>
<dbReference type="AlphaFoldDB" id="A0A0C3F9K9"/>
<name>A0A0C3F9K9_PILCF</name>
<evidence type="ECO:0000313" key="2">
    <source>
        <dbReference type="Proteomes" id="UP000054166"/>
    </source>
</evidence>
<dbReference type="Proteomes" id="UP000054166">
    <property type="component" value="Unassembled WGS sequence"/>
</dbReference>
<evidence type="ECO:0000313" key="1">
    <source>
        <dbReference type="EMBL" id="KIM76431.1"/>
    </source>
</evidence>
<gene>
    <name evidence="1" type="ORF">PILCRDRAFT_649713</name>
</gene>
<dbReference type="EMBL" id="KN833035">
    <property type="protein sequence ID" value="KIM76431.1"/>
    <property type="molecule type" value="Genomic_DNA"/>
</dbReference>
<protein>
    <submittedName>
        <fullName evidence="1">Uncharacterized protein</fullName>
    </submittedName>
</protein>
<organism evidence="1 2">
    <name type="scientific">Piloderma croceum (strain F 1598)</name>
    <dbReference type="NCBI Taxonomy" id="765440"/>
    <lineage>
        <taxon>Eukaryota</taxon>
        <taxon>Fungi</taxon>
        <taxon>Dikarya</taxon>
        <taxon>Basidiomycota</taxon>
        <taxon>Agaricomycotina</taxon>
        <taxon>Agaricomycetes</taxon>
        <taxon>Agaricomycetidae</taxon>
        <taxon>Atheliales</taxon>
        <taxon>Atheliaceae</taxon>
        <taxon>Piloderma</taxon>
    </lineage>
</organism>